<evidence type="ECO:0000256" key="1">
    <source>
        <dbReference type="ARBA" id="ARBA00001968"/>
    </source>
</evidence>
<feature type="compositionally biased region" description="Polar residues" evidence="3">
    <location>
        <begin position="30"/>
        <end position="39"/>
    </location>
</feature>
<keyword evidence="2" id="KW-0479">Metal-binding</keyword>
<comment type="caution">
    <text evidence="5">The sequence shown here is derived from an EMBL/GenBank/DDBJ whole genome shotgun (WGS) entry which is preliminary data.</text>
</comment>
<protein>
    <recommendedName>
        <fullName evidence="4">DDE Tnp4 domain-containing protein</fullName>
    </recommendedName>
</protein>
<dbReference type="PANTHER" id="PTHR23080">
    <property type="entry name" value="THAP DOMAIN PROTEIN"/>
    <property type="match status" value="1"/>
</dbReference>
<reference evidence="6" key="1">
    <citation type="journal article" date="2017" name="bioRxiv">
        <title>Comparative analysis of the genomes of Stylophora pistillata and Acropora digitifera provides evidence for extensive differences between species of corals.</title>
        <authorList>
            <person name="Voolstra C.R."/>
            <person name="Li Y."/>
            <person name="Liew Y.J."/>
            <person name="Baumgarten S."/>
            <person name="Zoccola D."/>
            <person name="Flot J.-F."/>
            <person name="Tambutte S."/>
            <person name="Allemand D."/>
            <person name="Aranda M."/>
        </authorList>
    </citation>
    <scope>NUCLEOTIDE SEQUENCE [LARGE SCALE GENOMIC DNA]</scope>
</reference>
<evidence type="ECO:0000259" key="4">
    <source>
        <dbReference type="Pfam" id="PF13359"/>
    </source>
</evidence>
<dbReference type="Pfam" id="PF13359">
    <property type="entry name" value="DDE_Tnp_4"/>
    <property type="match status" value="1"/>
</dbReference>
<dbReference type="OrthoDB" id="7331812at2759"/>
<keyword evidence="6" id="KW-1185">Reference proteome</keyword>
<dbReference type="EMBL" id="LSMT01000070">
    <property type="protein sequence ID" value="PFX29140.1"/>
    <property type="molecule type" value="Genomic_DNA"/>
</dbReference>
<organism evidence="5 6">
    <name type="scientific">Stylophora pistillata</name>
    <name type="common">Smooth cauliflower coral</name>
    <dbReference type="NCBI Taxonomy" id="50429"/>
    <lineage>
        <taxon>Eukaryota</taxon>
        <taxon>Metazoa</taxon>
        <taxon>Cnidaria</taxon>
        <taxon>Anthozoa</taxon>
        <taxon>Hexacorallia</taxon>
        <taxon>Scleractinia</taxon>
        <taxon>Astrocoeniina</taxon>
        <taxon>Pocilloporidae</taxon>
        <taxon>Stylophora</taxon>
    </lineage>
</organism>
<evidence type="ECO:0000313" key="6">
    <source>
        <dbReference type="Proteomes" id="UP000225706"/>
    </source>
</evidence>
<gene>
    <name evidence="5" type="ORF">AWC38_SpisGene6070</name>
</gene>
<accession>A0A2B4SJU3</accession>
<evidence type="ECO:0000256" key="2">
    <source>
        <dbReference type="ARBA" id="ARBA00022723"/>
    </source>
</evidence>
<dbReference type="GO" id="GO:0046872">
    <property type="term" value="F:metal ion binding"/>
    <property type="evidence" value="ECO:0007669"/>
    <property type="project" value="UniProtKB-KW"/>
</dbReference>
<dbReference type="InterPro" id="IPR027806">
    <property type="entry name" value="HARBI1_dom"/>
</dbReference>
<dbReference type="Proteomes" id="UP000225706">
    <property type="component" value="Unassembled WGS sequence"/>
</dbReference>
<sequence length="269" mass="29993">MVKIDEPGEIIEEIPFSEELVLGENLQQDGATDAGQANSEIDDEREASLDREQTTVDAGTQNLMWPERDELWRTMPMCFQFSFGKKTTIMIDCFEICIECPSNLLARAQMFSSYKHRNTVKVLIGITPQGSVCFTSKAWGGRTSDKYLTESCGFLNNLKPGDLVLADRGFTISESVAFCQAQLGTPAFTKGKNQLDPFDVERTRGIAKVQIHVERVIGVLRQKYTILQSTLPLDYLTCSNNAADCPLIDRMIRVCSALTNLCPSVVPFE</sequence>
<proteinExistence type="predicted"/>
<dbReference type="AlphaFoldDB" id="A0A2B4SJU3"/>
<evidence type="ECO:0000256" key="3">
    <source>
        <dbReference type="SAM" id="MobiDB-lite"/>
    </source>
</evidence>
<evidence type="ECO:0000313" key="5">
    <source>
        <dbReference type="EMBL" id="PFX29140.1"/>
    </source>
</evidence>
<comment type="cofactor">
    <cofactor evidence="1">
        <name>a divalent metal cation</name>
        <dbReference type="ChEBI" id="CHEBI:60240"/>
    </cofactor>
</comment>
<feature type="region of interest" description="Disordered" evidence="3">
    <location>
        <begin position="30"/>
        <end position="56"/>
    </location>
</feature>
<dbReference type="PANTHER" id="PTHR23080:SF144">
    <property type="entry name" value="SPINDLE AND KINETOCHORE ASSOCIATED COMPLEX SUBUNIT 3"/>
    <property type="match status" value="1"/>
</dbReference>
<name>A0A2B4SJU3_STYPI</name>
<dbReference type="STRING" id="50429.A0A2B4SJU3"/>
<feature type="domain" description="DDE Tnp4" evidence="4">
    <location>
        <begin position="91"/>
        <end position="260"/>
    </location>
</feature>